<dbReference type="GO" id="GO:0030906">
    <property type="term" value="C:retromer, cargo-selective complex"/>
    <property type="evidence" value="ECO:0007669"/>
    <property type="project" value="InterPro"/>
</dbReference>
<organism evidence="7 8">
    <name type="scientific">Panagrellus redivivus</name>
    <name type="common">Microworm</name>
    <dbReference type="NCBI Taxonomy" id="6233"/>
    <lineage>
        <taxon>Eukaryota</taxon>
        <taxon>Metazoa</taxon>
        <taxon>Ecdysozoa</taxon>
        <taxon>Nematoda</taxon>
        <taxon>Chromadorea</taxon>
        <taxon>Rhabditida</taxon>
        <taxon>Tylenchina</taxon>
        <taxon>Panagrolaimomorpha</taxon>
        <taxon>Panagrolaimoidea</taxon>
        <taxon>Panagrolaimidae</taxon>
        <taxon>Panagrellus</taxon>
    </lineage>
</organism>
<dbReference type="PANTHER" id="PTHR11099">
    <property type="entry name" value="VACUOLAR SORTING PROTEIN 35"/>
    <property type="match status" value="1"/>
</dbReference>
<reference evidence="8" key="2">
    <citation type="submission" date="2020-10" db="UniProtKB">
        <authorList>
            <consortium name="WormBaseParasite"/>
        </authorList>
    </citation>
    <scope>IDENTIFICATION</scope>
</reference>
<reference evidence="7" key="1">
    <citation type="journal article" date="2013" name="Genetics">
        <title>The draft genome and transcriptome of Panagrellus redivivus are shaped by the harsh demands of a free-living lifestyle.</title>
        <authorList>
            <person name="Srinivasan J."/>
            <person name="Dillman A.R."/>
            <person name="Macchietto M.G."/>
            <person name="Heikkinen L."/>
            <person name="Lakso M."/>
            <person name="Fracchia K.M."/>
            <person name="Antoshechkin I."/>
            <person name="Mortazavi A."/>
            <person name="Wong G."/>
            <person name="Sternberg P.W."/>
        </authorList>
    </citation>
    <scope>NUCLEOTIDE SEQUENCE [LARGE SCALE GENOMIC DNA]</scope>
    <source>
        <strain evidence="7">MT8872</strain>
    </source>
</reference>
<evidence type="ECO:0000256" key="3">
    <source>
        <dbReference type="ARBA" id="ARBA00022448"/>
    </source>
</evidence>
<evidence type="ECO:0000256" key="1">
    <source>
        <dbReference type="ARBA" id="ARBA00004170"/>
    </source>
</evidence>
<dbReference type="PANTHER" id="PTHR11099:SF0">
    <property type="entry name" value="VACUOLAR PROTEIN SORTING-ASSOCIATED PROTEIN 35"/>
    <property type="match status" value="1"/>
</dbReference>
<comment type="function">
    <text evidence="6">Plays a role in vesicular protein sorting.</text>
</comment>
<dbReference type="InterPro" id="IPR005378">
    <property type="entry name" value="Vps35"/>
</dbReference>
<dbReference type="Gene3D" id="1.25.40.660">
    <property type="entry name" value="Vacuolar protein sorting-associated protein 35, helical subcomplex Vps35-C"/>
    <property type="match status" value="1"/>
</dbReference>
<keyword evidence="3 6" id="KW-0813">Transport</keyword>
<evidence type="ECO:0000256" key="5">
    <source>
        <dbReference type="ARBA" id="ARBA00023136"/>
    </source>
</evidence>
<dbReference type="GO" id="GO:0006886">
    <property type="term" value="P:intracellular protein transport"/>
    <property type="evidence" value="ECO:0007669"/>
    <property type="project" value="TreeGrafter"/>
</dbReference>
<dbReference type="AlphaFoldDB" id="A0A7E4W5A2"/>
<name>A0A7E4W5A2_PANRE</name>
<keyword evidence="4 6" id="KW-0653">Protein transport</keyword>
<evidence type="ECO:0000313" key="8">
    <source>
        <dbReference type="WBParaSite" id="Pan_g6607.t1"/>
    </source>
</evidence>
<evidence type="ECO:0000256" key="4">
    <source>
        <dbReference type="ARBA" id="ARBA00022927"/>
    </source>
</evidence>
<dbReference type="GO" id="GO:0005770">
    <property type="term" value="C:late endosome"/>
    <property type="evidence" value="ECO:0007669"/>
    <property type="project" value="TreeGrafter"/>
</dbReference>
<dbReference type="Pfam" id="PF03635">
    <property type="entry name" value="Vps35"/>
    <property type="match status" value="1"/>
</dbReference>
<accession>A0A7E4W5A2</accession>
<dbReference type="Proteomes" id="UP000492821">
    <property type="component" value="Unassembled WGS sequence"/>
</dbReference>
<comment type="subcellular location">
    <subcellularLocation>
        <location evidence="1">Membrane</location>
        <topology evidence="1">Peripheral membrane protein</topology>
    </subcellularLocation>
</comment>
<keyword evidence="7" id="KW-1185">Reference proteome</keyword>
<sequence length="801" mass="91000">MAQAEALMDSEQESLLAGALKSAKREAFDMKRALDKGQHIEAFKHAASMLSELRTSVLSPKYYYKLYVDIVDELAHLSGFLQDESLGETRFKQLAEFYEVVQYAGNIVPRLYLLITVGVVYYKMDNAPKREILHDLVEMCRGVQHPLRGLFLRSYLLTSTKELLPDTPSGDTSHPTGDIDDSIRIIMTNFSEMNKLWVRMQHQGPSKDREKRERDRRELRILVGTNLVRLSQLENMNLEKYREVVLPGILEQVVSCKEPISQEYLMDSVIQVFPDEYHYETLHEYLEACSDLEANVPIKYILSALIDRLAAYVMEKPSASSVQDVLLFEIFSDRADKVIGSRQEMPAEDIIVIQTALINLAIKCYPDRTDFANTVFGSTSGLLKNLGITGLSPSSNVGKELIKLLEIPIQQLDDVIRLLDISEFGTLMSVLNYRGRCQVAVTLIENILDSETQLTEEAHINGVFALLDVLLTDSADQPTEIEKDDDFIEGQEYVSKLIQRIYNEDILKNFKLLKAARKVFGNGGIHRLTHTLPPVCFAVFKLALRAAENRDSLDNFDAEVNKFFMFALKTIIALKSEAEQGPLALRMYLQAAIVNDRIVYENNEVMTYEFISKAFTVYEEEIHDSREQTYFLNALIGTIQKTTQLTEENYDPLSSKCAMLSTKLLKKYDQALAVMKVAHLFWSGQIAGATEPMHDHARVGECLKKALRLASQCVEDYVQITLYTFILNENLFFYERGCTEIKLENVNTLIDKIRDAVSQLDRTAEADPIIDGYNKALKYIRTKQEAGSGLEHLEGVKLPEE</sequence>
<proteinExistence type="inferred from homology"/>
<dbReference type="PIRSF" id="PIRSF009375">
    <property type="entry name" value="Retromer_Vps35"/>
    <property type="match status" value="1"/>
</dbReference>
<evidence type="ECO:0000256" key="2">
    <source>
        <dbReference type="ARBA" id="ARBA00006536"/>
    </source>
</evidence>
<dbReference type="GO" id="GO:0042147">
    <property type="term" value="P:retrograde transport, endosome to Golgi"/>
    <property type="evidence" value="ECO:0007669"/>
    <property type="project" value="InterPro"/>
</dbReference>
<evidence type="ECO:0000313" key="7">
    <source>
        <dbReference type="Proteomes" id="UP000492821"/>
    </source>
</evidence>
<protein>
    <recommendedName>
        <fullName evidence="6">Vacuolar protein sorting-associated protein 35</fullName>
    </recommendedName>
</protein>
<dbReference type="GO" id="GO:0005829">
    <property type="term" value="C:cytosol"/>
    <property type="evidence" value="ECO:0007669"/>
    <property type="project" value="GOC"/>
</dbReference>
<evidence type="ECO:0000256" key="6">
    <source>
        <dbReference type="PIRNR" id="PIRNR009375"/>
    </source>
</evidence>
<dbReference type="InterPro" id="IPR042491">
    <property type="entry name" value="Vps35_C"/>
</dbReference>
<comment type="similarity">
    <text evidence="2 6">Belongs to the VPS35 family.</text>
</comment>
<dbReference type="WBParaSite" id="Pan_g6607.t1">
    <property type="protein sequence ID" value="Pan_g6607.t1"/>
    <property type="gene ID" value="Pan_g6607"/>
</dbReference>
<keyword evidence="5" id="KW-0472">Membrane</keyword>